<sequence length="67" mass="7720">EYTYNIYQHLATKKSPLELLHGYQPQAYLAIIRNINVPTTNTYLQALQCARKEAQANLKIIAEAMRI</sequence>
<dbReference type="GeneID" id="20678070"/>
<dbReference type="KEGG" id="hir:HETIRDRAFT_48509"/>
<proteinExistence type="predicted"/>
<name>W4KHT1_HETIT</name>
<protein>
    <submittedName>
        <fullName evidence="1">Uncharacterized protein</fullName>
    </submittedName>
</protein>
<dbReference type="InParanoid" id="W4KHT1"/>
<feature type="non-terminal residue" evidence="1">
    <location>
        <position position="1"/>
    </location>
</feature>
<evidence type="ECO:0000313" key="2">
    <source>
        <dbReference type="Proteomes" id="UP000030671"/>
    </source>
</evidence>
<reference evidence="1 2" key="1">
    <citation type="journal article" date="2012" name="New Phytol.">
        <title>Insight into trade-off between wood decay and parasitism from the genome of a fungal forest pathogen.</title>
        <authorList>
            <person name="Olson A."/>
            <person name="Aerts A."/>
            <person name="Asiegbu F."/>
            <person name="Belbahri L."/>
            <person name="Bouzid O."/>
            <person name="Broberg A."/>
            <person name="Canback B."/>
            <person name="Coutinho P.M."/>
            <person name="Cullen D."/>
            <person name="Dalman K."/>
            <person name="Deflorio G."/>
            <person name="van Diepen L.T."/>
            <person name="Dunand C."/>
            <person name="Duplessis S."/>
            <person name="Durling M."/>
            <person name="Gonthier P."/>
            <person name="Grimwood J."/>
            <person name="Fossdal C.G."/>
            <person name="Hansson D."/>
            <person name="Henrissat B."/>
            <person name="Hietala A."/>
            <person name="Himmelstrand K."/>
            <person name="Hoffmeister D."/>
            <person name="Hogberg N."/>
            <person name="James T.Y."/>
            <person name="Karlsson M."/>
            <person name="Kohler A."/>
            <person name="Kues U."/>
            <person name="Lee Y.H."/>
            <person name="Lin Y.C."/>
            <person name="Lind M."/>
            <person name="Lindquist E."/>
            <person name="Lombard V."/>
            <person name="Lucas S."/>
            <person name="Lunden K."/>
            <person name="Morin E."/>
            <person name="Murat C."/>
            <person name="Park J."/>
            <person name="Raffaello T."/>
            <person name="Rouze P."/>
            <person name="Salamov A."/>
            <person name="Schmutz J."/>
            <person name="Solheim H."/>
            <person name="Stahlberg J."/>
            <person name="Velez H."/>
            <person name="de Vries R.P."/>
            <person name="Wiebenga A."/>
            <person name="Woodward S."/>
            <person name="Yakovlev I."/>
            <person name="Garbelotto M."/>
            <person name="Martin F."/>
            <person name="Grigoriev I.V."/>
            <person name="Stenlid J."/>
        </authorList>
    </citation>
    <scope>NUCLEOTIDE SEQUENCE [LARGE SCALE GENOMIC DNA]</scope>
    <source>
        <strain evidence="1 2">TC 32-1</strain>
    </source>
</reference>
<dbReference type="EMBL" id="KI925456">
    <property type="protein sequence ID" value="ETW84636.1"/>
    <property type="molecule type" value="Genomic_DNA"/>
</dbReference>
<dbReference type="Proteomes" id="UP000030671">
    <property type="component" value="Unassembled WGS sequence"/>
</dbReference>
<dbReference type="RefSeq" id="XP_009543240.1">
    <property type="nucleotide sequence ID" value="XM_009544945.1"/>
</dbReference>
<gene>
    <name evidence="1" type="ORF">HETIRDRAFT_48509</name>
</gene>
<evidence type="ECO:0000313" key="1">
    <source>
        <dbReference type="EMBL" id="ETW84636.1"/>
    </source>
</evidence>
<keyword evidence="2" id="KW-1185">Reference proteome</keyword>
<accession>W4KHT1</accession>
<dbReference type="AlphaFoldDB" id="W4KHT1"/>
<dbReference type="HOGENOM" id="CLU_2819471_0_0_1"/>
<organism evidence="1 2">
    <name type="scientific">Heterobasidion irregulare (strain TC 32-1)</name>
    <dbReference type="NCBI Taxonomy" id="747525"/>
    <lineage>
        <taxon>Eukaryota</taxon>
        <taxon>Fungi</taxon>
        <taxon>Dikarya</taxon>
        <taxon>Basidiomycota</taxon>
        <taxon>Agaricomycotina</taxon>
        <taxon>Agaricomycetes</taxon>
        <taxon>Russulales</taxon>
        <taxon>Bondarzewiaceae</taxon>
        <taxon>Heterobasidion</taxon>
        <taxon>Heterobasidion annosum species complex</taxon>
    </lineage>
</organism>